<evidence type="ECO:0000256" key="4">
    <source>
        <dbReference type="ARBA" id="ARBA00022454"/>
    </source>
</evidence>
<dbReference type="SUPFAM" id="SSF75553">
    <property type="entry name" value="Smc hinge domain"/>
    <property type="match status" value="1"/>
</dbReference>
<dbReference type="InterPro" id="IPR024704">
    <property type="entry name" value="SMC"/>
</dbReference>
<evidence type="ECO:0000256" key="11">
    <source>
        <dbReference type="SAM" id="Coils"/>
    </source>
</evidence>
<proteinExistence type="inferred from homology"/>
<dbReference type="PIRSF" id="PIRSF005719">
    <property type="entry name" value="SMC"/>
    <property type="match status" value="1"/>
</dbReference>
<evidence type="ECO:0000313" key="15">
    <source>
        <dbReference type="Proteomes" id="UP000298138"/>
    </source>
</evidence>
<evidence type="ECO:0000259" key="13">
    <source>
        <dbReference type="SMART" id="SM00968"/>
    </source>
</evidence>
<name>A0A4S2MTW9_9PEZI</name>
<sequence>MGKLVRLELENFKSYKGHQVIHLGDGYFTSIVGPNGSGKSNSMDAISFVLGIKSSQLRSTHLRDLIYRGRKLRSDPRNGESQTQATQDSDPKSAYVMAVYIEDAGDEQIEHRWKRIITSSGASEYRINEKQVTAAQYNAALEKQEILIKARNFLIFQGEVEAIASQSPRDLTRLIEQISGSLEYKAEYEKLKAQEVAAAETSAFNLNRRRGINAEIKQYQEQKKEAENYQAKVEERDDAIVTHVLWKLFHFQETMEQNKAEIEKHQEELREFNRANEKYSRRVDDAKTEHAKATKSVAKQEREIKRKEKELEARESSLVPIDEKISIASDNLKRFANRIKEITRDKESQSSTVRSLEKDLAVVQKAQKKFEDEQKKAAEAVGAVLSEADLAEYNKLKEQVNTQVASQQISIDDLTRQEKTEAESADTLKSKIESAQWQLGKLQTEVTELKDRQEEFDTQLTSVNKDIEKKKKEYNAVTSERVRNEQKNTELNEKLHDCLQKLAEADDGRRASHRETQSKERAMTLKRIFPGVKGRVSELCKPKQKKYHEAVSTVLGRNWEAIVVDNEDTAKQCIEYLRDQRSGQATFLPLDTIQVKPLNSSLKGMHRAMRMAIDTIEFESSVERAMLYACGNAVVCDDLKTAKYICYEKQIEVKAVTLDGTVIHKGGLMTGGRVGNGGGRRFEDQEVEALRRLQENLLAQIAALPKGRQGLAREEALKGELSGLAEQAKYRQMELTHLQRTLDSKHKELKHTEREIATLQPKLDAATASLTSLRSKLSSLQQVVSDAEDTVFRTFCQRLGLDNIRTYEKQQGSLQQEMARRALDFTRQRSKIENSLVFERERLEKTTKRIEDLKSKADRDQSLVSELEEEKQAIKEAMDELEAELELMREELDTRKSKLEERAQHVATQKRELQKVLSGLEETRRAVSTLESENERLAANRYSILRRCKLEEIQLPLTDDSAPLDTLPIDDTLSLPDPDDPDAMDLDPAPSPSAHAYNIHPSFTSLPPSLTAPTTPQESSTLESTLLDKIKTLTSELSRMAPNMKAISRLSGVETRLASTAAEFEASKQHAKAAKDAFLAVKTKRYTLFKKAFDHIRSQIDHIYKELTATPPSLLAAISGGGAGGQGAGMATMLAGTAYLDLEDSEEPYLDGIKYHVQPPTKRFRDMEQLSGGEKTMAALALLFAIHSYQPSPFFVLDEVDAALDAANVVRVREYVRRNKGDASGGVGIRGDGRRGEEGGNNGSGGGGQFIVISLKTGLWEGSEQVVGVYRDQVECSSRCLTLDLTKYREDELAIR</sequence>
<feature type="coiled-coil region" evidence="11">
    <location>
        <begin position="836"/>
        <end position="940"/>
    </location>
</feature>
<evidence type="ECO:0000256" key="6">
    <source>
        <dbReference type="ARBA" id="ARBA00022776"/>
    </source>
</evidence>
<keyword evidence="9" id="KW-0131">Cell cycle</keyword>
<dbReference type="InterPro" id="IPR027417">
    <property type="entry name" value="P-loop_NTPase"/>
</dbReference>
<evidence type="ECO:0000256" key="7">
    <source>
        <dbReference type="ARBA" id="ARBA00023054"/>
    </source>
</evidence>
<keyword evidence="5" id="KW-0132">Cell division</keyword>
<keyword evidence="15" id="KW-1185">Reference proteome</keyword>
<dbReference type="InParanoid" id="A0A4S2MTW9"/>
<dbReference type="Pfam" id="PF02463">
    <property type="entry name" value="SMC_N"/>
    <property type="match status" value="1"/>
</dbReference>
<dbReference type="SUPFAM" id="SSF52540">
    <property type="entry name" value="P-loop containing nucleoside triphosphate hydrolases"/>
    <property type="match status" value="1"/>
</dbReference>
<evidence type="ECO:0000256" key="12">
    <source>
        <dbReference type="SAM" id="MobiDB-lite"/>
    </source>
</evidence>
<evidence type="ECO:0000256" key="2">
    <source>
        <dbReference type="ARBA" id="ARBA00004286"/>
    </source>
</evidence>
<evidence type="ECO:0000256" key="1">
    <source>
        <dbReference type="ARBA" id="ARBA00004123"/>
    </source>
</evidence>
<dbReference type="Gene3D" id="3.40.50.300">
    <property type="entry name" value="P-loop containing nucleotide triphosphate hydrolases"/>
    <property type="match status" value="2"/>
</dbReference>
<evidence type="ECO:0000256" key="10">
    <source>
        <dbReference type="PIRNR" id="PIRNR005719"/>
    </source>
</evidence>
<gene>
    <name evidence="14" type="ORF">EX30DRAFT_372707</name>
</gene>
<dbReference type="InterPro" id="IPR003395">
    <property type="entry name" value="RecF/RecN/SMC_N"/>
</dbReference>
<accession>A0A4S2MTW9</accession>
<comment type="subcellular location">
    <subcellularLocation>
        <location evidence="2">Chromosome</location>
    </subcellularLocation>
    <subcellularLocation>
        <location evidence="1 10">Nucleus</location>
    </subcellularLocation>
</comment>
<dbReference type="Gene3D" id="3.30.70.1620">
    <property type="match status" value="1"/>
</dbReference>
<dbReference type="SMART" id="SM00968">
    <property type="entry name" value="SMC_hinge"/>
    <property type="match status" value="1"/>
</dbReference>
<feature type="domain" description="SMC hinge" evidence="13">
    <location>
        <begin position="530"/>
        <end position="646"/>
    </location>
</feature>
<dbReference type="PANTHER" id="PTHR18937:SF12">
    <property type="entry name" value="STRUCTURAL MAINTENANCE OF CHROMOSOMES PROTEIN"/>
    <property type="match status" value="1"/>
</dbReference>
<organism evidence="14 15">
    <name type="scientific">Ascodesmis nigricans</name>
    <dbReference type="NCBI Taxonomy" id="341454"/>
    <lineage>
        <taxon>Eukaryota</taxon>
        <taxon>Fungi</taxon>
        <taxon>Dikarya</taxon>
        <taxon>Ascomycota</taxon>
        <taxon>Pezizomycotina</taxon>
        <taxon>Pezizomycetes</taxon>
        <taxon>Pezizales</taxon>
        <taxon>Ascodesmidaceae</taxon>
        <taxon>Ascodesmis</taxon>
    </lineage>
</organism>
<feature type="region of interest" description="Disordered" evidence="12">
    <location>
        <begin position="280"/>
        <end position="301"/>
    </location>
</feature>
<dbReference type="PANTHER" id="PTHR18937">
    <property type="entry name" value="STRUCTURAL MAINTENANCE OF CHROMOSOMES SMC FAMILY MEMBER"/>
    <property type="match status" value="1"/>
</dbReference>
<dbReference type="GO" id="GO:0007062">
    <property type="term" value="P:sister chromatid cohesion"/>
    <property type="evidence" value="ECO:0007669"/>
    <property type="project" value="InterPro"/>
</dbReference>
<dbReference type="OrthoDB" id="5575062at2759"/>
<feature type="compositionally biased region" description="Low complexity" evidence="12">
    <location>
        <begin position="963"/>
        <end position="976"/>
    </location>
</feature>
<feature type="compositionally biased region" description="Low complexity" evidence="12">
    <location>
        <begin position="1001"/>
        <end position="1016"/>
    </location>
</feature>
<dbReference type="EMBL" id="ML220128">
    <property type="protein sequence ID" value="TGZ79951.1"/>
    <property type="molecule type" value="Genomic_DNA"/>
</dbReference>
<dbReference type="CDD" id="cd03275">
    <property type="entry name" value="ABC_SMC1_euk"/>
    <property type="match status" value="1"/>
</dbReference>
<comment type="similarity">
    <text evidence="3">Belongs to the SMC family. SMC1 subfamily.</text>
</comment>
<dbReference type="GO" id="GO:0008278">
    <property type="term" value="C:cohesin complex"/>
    <property type="evidence" value="ECO:0007669"/>
    <property type="project" value="InterPro"/>
</dbReference>
<dbReference type="Gene3D" id="1.20.1060.20">
    <property type="match status" value="1"/>
</dbReference>
<feature type="region of interest" description="Disordered" evidence="12">
    <location>
        <begin position="960"/>
        <end position="1022"/>
    </location>
</feature>
<evidence type="ECO:0000256" key="5">
    <source>
        <dbReference type="ARBA" id="ARBA00022618"/>
    </source>
</evidence>
<dbReference type="STRING" id="341454.A0A4S2MTW9"/>
<evidence type="ECO:0000256" key="3">
    <source>
        <dbReference type="ARBA" id="ARBA00005597"/>
    </source>
</evidence>
<dbReference type="InterPro" id="IPR036277">
    <property type="entry name" value="SMC_hinge_sf"/>
</dbReference>
<keyword evidence="8 10" id="KW-0539">Nucleus</keyword>
<dbReference type="GO" id="GO:0005524">
    <property type="term" value="F:ATP binding"/>
    <property type="evidence" value="ECO:0007669"/>
    <property type="project" value="InterPro"/>
</dbReference>
<feature type="coiled-coil region" evidence="11">
    <location>
        <begin position="735"/>
        <end position="790"/>
    </location>
</feature>
<keyword evidence="7 11" id="KW-0175">Coiled coil</keyword>
<dbReference type="InterPro" id="IPR028468">
    <property type="entry name" value="Smc1_ABC"/>
</dbReference>
<dbReference type="GO" id="GO:0016887">
    <property type="term" value="F:ATP hydrolysis activity"/>
    <property type="evidence" value="ECO:0007669"/>
    <property type="project" value="InterPro"/>
</dbReference>
<protein>
    <recommendedName>
        <fullName evidence="10">Structural maintenance of chromosomes protein</fullName>
    </recommendedName>
</protein>
<dbReference type="Pfam" id="PF06470">
    <property type="entry name" value="SMC_hinge"/>
    <property type="match status" value="1"/>
</dbReference>
<keyword evidence="6" id="KW-0498">Mitosis</keyword>
<dbReference type="GO" id="GO:0003677">
    <property type="term" value="F:DNA binding"/>
    <property type="evidence" value="ECO:0007669"/>
    <property type="project" value="TreeGrafter"/>
</dbReference>
<reference evidence="14 15" key="1">
    <citation type="submission" date="2019-04" db="EMBL/GenBank/DDBJ databases">
        <title>Comparative genomics and transcriptomics to analyze fruiting body development in filamentous ascomycetes.</title>
        <authorList>
            <consortium name="DOE Joint Genome Institute"/>
            <person name="Lutkenhaus R."/>
            <person name="Traeger S."/>
            <person name="Breuer J."/>
            <person name="Kuo A."/>
            <person name="Lipzen A."/>
            <person name="Pangilinan J."/>
            <person name="Dilworth D."/>
            <person name="Sandor L."/>
            <person name="Poggeler S."/>
            <person name="Barry K."/>
            <person name="Grigoriev I.V."/>
            <person name="Nowrousian M."/>
        </authorList>
    </citation>
    <scope>NUCLEOTIDE SEQUENCE [LARGE SCALE GENOMIC DNA]</scope>
    <source>
        <strain evidence="14 15">CBS 389.68</strain>
    </source>
</reference>
<dbReference type="GO" id="GO:0005634">
    <property type="term" value="C:nucleus"/>
    <property type="evidence" value="ECO:0007669"/>
    <property type="project" value="UniProtKB-SubCell"/>
</dbReference>
<dbReference type="FunCoup" id="A0A4S2MTW9">
    <property type="interactions" value="722"/>
</dbReference>
<evidence type="ECO:0000256" key="8">
    <source>
        <dbReference type="ARBA" id="ARBA00023242"/>
    </source>
</evidence>
<dbReference type="GO" id="GO:0051301">
    <property type="term" value="P:cell division"/>
    <property type="evidence" value="ECO:0007669"/>
    <property type="project" value="UniProtKB-KW"/>
</dbReference>
<dbReference type="Proteomes" id="UP000298138">
    <property type="component" value="Unassembled WGS sequence"/>
</dbReference>
<dbReference type="InterPro" id="IPR010935">
    <property type="entry name" value="SMC_hinge"/>
</dbReference>
<feature type="coiled-coil region" evidence="11">
    <location>
        <begin position="397"/>
        <end position="480"/>
    </location>
</feature>
<keyword evidence="4" id="KW-0158">Chromosome</keyword>
<evidence type="ECO:0000313" key="14">
    <source>
        <dbReference type="EMBL" id="TGZ79951.1"/>
    </source>
</evidence>
<evidence type="ECO:0000256" key="9">
    <source>
        <dbReference type="ARBA" id="ARBA00023306"/>
    </source>
</evidence>